<dbReference type="OrthoDB" id="203381at2759"/>
<dbReference type="InterPro" id="IPR036065">
    <property type="entry name" value="BolA-like_sf"/>
</dbReference>
<dbReference type="Proteomes" id="UP000092993">
    <property type="component" value="Unassembled WGS sequence"/>
</dbReference>
<name>A0A1C7M463_GRIFR</name>
<proteinExistence type="inferred from homology"/>
<dbReference type="EMBL" id="LUGG01000010">
    <property type="protein sequence ID" value="OBZ71783.1"/>
    <property type="molecule type" value="Genomic_DNA"/>
</dbReference>
<evidence type="ECO:0000313" key="4">
    <source>
        <dbReference type="Proteomes" id="UP000092993"/>
    </source>
</evidence>
<evidence type="ECO:0000313" key="3">
    <source>
        <dbReference type="EMBL" id="OBZ71783.1"/>
    </source>
</evidence>
<evidence type="ECO:0000256" key="2">
    <source>
        <dbReference type="RuleBase" id="RU003860"/>
    </source>
</evidence>
<accession>A0A1C7M463</accession>
<dbReference type="InterPro" id="IPR002634">
    <property type="entry name" value="BolA"/>
</dbReference>
<dbReference type="PANTHER" id="PTHR46188:SF1">
    <property type="entry name" value="BOLA-LIKE PROTEIN 3"/>
    <property type="match status" value="1"/>
</dbReference>
<gene>
    <name evidence="3" type="ORF">A0H81_08259</name>
</gene>
<dbReference type="OMA" id="EIQNMHG"/>
<dbReference type="AlphaFoldDB" id="A0A1C7M463"/>
<dbReference type="Gene3D" id="3.30.300.90">
    <property type="entry name" value="BolA-like"/>
    <property type="match status" value="1"/>
</dbReference>
<dbReference type="STRING" id="5627.A0A1C7M463"/>
<reference evidence="3 4" key="1">
    <citation type="submission" date="2016-03" db="EMBL/GenBank/DDBJ databases">
        <title>Whole genome sequencing of Grifola frondosa 9006-11.</title>
        <authorList>
            <person name="Min B."/>
            <person name="Park H."/>
            <person name="Kim J.-G."/>
            <person name="Cho H."/>
            <person name="Oh Y.-L."/>
            <person name="Kong W.-S."/>
            <person name="Choi I.-G."/>
        </authorList>
    </citation>
    <scope>NUCLEOTIDE SEQUENCE [LARGE SCALE GENOMIC DNA]</scope>
    <source>
        <strain evidence="3 4">9006-11</strain>
    </source>
</reference>
<keyword evidence="4" id="KW-1185">Reference proteome</keyword>
<dbReference type="Pfam" id="PF01722">
    <property type="entry name" value="BolA"/>
    <property type="match status" value="1"/>
</dbReference>
<dbReference type="PANTHER" id="PTHR46188">
    <property type="entry name" value="BOLA-LIKE PROTEIN 3"/>
    <property type="match status" value="1"/>
</dbReference>
<dbReference type="SUPFAM" id="SSF82657">
    <property type="entry name" value="BolA-like"/>
    <property type="match status" value="1"/>
</dbReference>
<comment type="caution">
    <text evidence="3">The sequence shown here is derived from an EMBL/GenBank/DDBJ whole genome shotgun (WGS) entry which is preliminary data.</text>
</comment>
<dbReference type="GO" id="GO:0005759">
    <property type="term" value="C:mitochondrial matrix"/>
    <property type="evidence" value="ECO:0007669"/>
    <property type="project" value="TreeGrafter"/>
</dbReference>
<sequence>MLSLTLVRRIAGARFAGITSVRRYVAPPPGLSEGERTIFNKLTEKFSPAELTVQDVSGGCGTFYHIVISSESFKGLTMVKQHRLVNDTLKKEIEGIHGLQLKTTTPSS</sequence>
<protein>
    <submittedName>
        <fullName evidence="3">Putative bolA-like protein C4B3.11c</fullName>
    </submittedName>
</protein>
<evidence type="ECO:0000256" key="1">
    <source>
        <dbReference type="ARBA" id="ARBA00005578"/>
    </source>
</evidence>
<dbReference type="InterPro" id="IPR052275">
    <property type="entry name" value="Mt_Fe-S_assembly_factor"/>
</dbReference>
<organism evidence="3 4">
    <name type="scientific">Grifola frondosa</name>
    <name type="common">Maitake</name>
    <name type="synonym">Polyporus frondosus</name>
    <dbReference type="NCBI Taxonomy" id="5627"/>
    <lineage>
        <taxon>Eukaryota</taxon>
        <taxon>Fungi</taxon>
        <taxon>Dikarya</taxon>
        <taxon>Basidiomycota</taxon>
        <taxon>Agaricomycotina</taxon>
        <taxon>Agaricomycetes</taxon>
        <taxon>Polyporales</taxon>
        <taxon>Grifolaceae</taxon>
        <taxon>Grifola</taxon>
    </lineage>
</organism>
<comment type="similarity">
    <text evidence="1 2">Belongs to the BolA/IbaG family.</text>
</comment>